<comment type="catalytic activity">
    <reaction evidence="5 8">
        <text>S-formylglutathione + H2O = formate + glutathione + H(+)</text>
        <dbReference type="Rhea" id="RHEA:14961"/>
        <dbReference type="ChEBI" id="CHEBI:15377"/>
        <dbReference type="ChEBI" id="CHEBI:15378"/>
        <dbReference type="ChEBI" id="CHEBI:15740"/>
        <dbReference type="ChEBI" id="CHEBI:57688"/>
        <dbReference type="ChEBI" id="CHEBI:57925"/>
        <dbReference type="EC" id="3.1.2.12"/>
    </reaction>
</comment>
<dbReference type="PANTHER" id="PTHR10061:SF0">
    <property type="entry name" value="S-FORMYLGLUTATHIONE HYDROLASE"/>
    <property type="match status" value="1"/>
</dbReference>
<evidence type="ECO:0000313" key="10">
    <source>
        <dbReference type="Proteomes" id="UP000298656"/>
    </source>
</evidence>
<dbReference type="EC" id="3.1.2.12" evidence="2 6"/>
<keyword evidence="10" id="KW-1185">Reference proteome</keyword>
<dbReference type="SUPFAM" id="SSF53474">
    <property type="entry name" value="alpha/beta-Hydrolases"/>
    <property type="match status" value="1"/>
</dbReference>
<evidence type="ECO:0000256" key="1">
    <source>
        <dbReference type="ARBA" id="ARBA00005622"/>
    </source>
</evidence>
<dbReference type="AlphaFoldDB" id="A0A4P8ILG9"/>
<feature type="active site" description="Charge relay system" evidence="7">
    <location>
        <position position="148"/>
    </location>
</feature>
<dbReference type="Proteomes" id="UP000298656">
    <property type="component" value="Chromosome 1"/>
</dbReference>
<dbReference type="FunFam" id="3.40.50.1820:FF:000002">
    <property type="entry name" value="S-formylglutathione hydrolase"/>
    <property type="match status" value="1"/>
</dbReference>
<evidence type="ECO:0000256" key="6">
    <source>
        <dbReference type="NCBIfam" id="TIGR02821"/>
    </source>
</evidence>
<dbReference type="GO" id="GO:0046294">
    <property type="term" value="P:formaldehyde catabolic process"/>
    <property type="evidence" value="ECO:0007669"/>
    <property type="project" value="InterPro"/>
</dbReference>
<dbReference type="KEGG" id="tvl:FAZ95_03780"/>
<dbReference type="InterPro" id="IPR014186">
    <property type="entry name" value="S-formylglutathione_hydrol"/>
</dbReference>
<organism evidence="9 10">
    <name type="scientific">Trinickia violacea</name>
    <dbReference type="NCBI Taxonomy" id="2571746"/>
    <lineage>
        <taxon>Bacteria</taxon>
        <taxon>Pseudomonadati</taxon>
        <taxon>Pseudomonadota</taxon>
        <taxon>Betaproteobacteria</taxon>
        <taxon>Burkholderiales</taxon>
        <taxon>Burkholderiaceae</taxon>
        <taxon>Trinickia</taxon>
    </lineage>
</organism>
<evidence type="ECO:0000256" key="5">
    <source>
        <dbReference type="ARBA" id="ARBA00047590"/>
    </source>
</evidence>
<evidence type="ECO:0000256" key="2">
    <source>
        <dbReference type="ARBA" id="ARBA00012479"/>
    </source>
</evidence>
<comment type="function">
    <text evidence="8">Serine hydrolase involved in the detoxification of formaldehyde.</text>
</comment>
<protein>
    <recommendedName>
        <fullName evidence="2 6">S-formylglutathione hydrolase</fullName>
        <ecNumber evidence="2 6">3.1.2.12</ecNumber>
    </recommendedName>
</protein>
<dbReference type="GO" id="GO:0005829">
    <property type="term" value="C:cytosol"/>
    <property type="evidence" value="ECO:0007669"/>
    <property type="project" value="TreeGrafter"/>
</dbReference>
<gene>
    <name evidence="9" type="primary">fghA</name>
    <name evidence="9" type="ORF">FAZ95_03780</name>
</gene>
<keyword evidence="3 8" id="KW-0719">Serine esterase</keyword>
<proteinExistence type="inferred from homology"/>
<name>A0A4P8ILG9_9BURK</name>
<sequence>MLELVEEHVCHGGVQRIYRHDSRVIGLPMRFSAYLPPQASHGRVPALFYLAGLTCTEETFAIKAGAQRFASQHGVALISPDTSPRGAGVPGESASWDFGVGAGFYLDATQEPWSKHYRMYSYVVDELRETVLAELPLERDKLGIFGHSMGGHGALTIALRNPGIYRSVSAFAPIAAPMRCPWGEKAFSGYLGANRETWKQYDASELVAHAGSATFDAGILIDQGLADQFLAEQLNPDVFEAACRAAGQPLTLRRHAGYDHGYYFISTFIGDHVAHHAKVLCA</sequence>
<reference evidence="9 10" key="1">
    <citation type="submission" date="2019-05" db="EMBL/GenBank/DDBJ databases">
        <title>Burkholderia sp. DHOD12, isolated from subtropical forest soil.</title>
        <authorList>
            <person name="Gao Z.-H."/>
            <person name="Qiu L.-H."/>
        </authorList>
    </citation>
    <scope>NUCLEOTIDE SEQUENCE [LARGE SCALE GENOMIC DNA]</scope>
    <source>
        <strain evidence="9 10">DHOD12</strain>
    </source>
</reference>
<evidence type="ECO:0000256" key="3">
    <source>
        <dbReference type="ARBA" id="ARBA00022487"/>
    </source>
</evidence>
<dbReference type="InterPro" id="IPR000801">
    <property type="entry name" value="Esterase-like"/>
</dbReference>
<comment type="similarity">
    <text evidence="1 8">Belongs to the esterase D family.</text>
</comment>
<accession>A0A4P8ILG9</accession>
<evidence type="ECO:0000256" key="8">
    <source>
        <dbReference type="RuleBase" id="RU363068"/>
    </source>
</evidence>
<dbReference type="PANTHER" id="PTHR10061">
    <property type="entry name" value="S-FORMYLGLUTATHIONE HYDROLASE"/>
    <property type="match status" value="1"/>
</dbReference>
<evidence type="ECO:0000313" key="9">
    <source>
        <dbReference type="EMBL" id="QCP48385.1"/>
    </source>
</evidence>
<dbReference type="InterPro" id="IPR029058">
    <property type="entry name" value="AB_hydrolase_fold"/>
</dbReference>
<feature type="active site" description="Charge relay system" evidence="7">
    <location>
        <position position="227"/>
    </location>
</feature>
<dbReference type="GO" id="GO:0052689">
    <property type="term" value="F:carboxylic ester hydrolase activity"/>
    <property type="evidence" value="ECO:0007669"/>
    <property type="project" value="UniProtKB-KW"/>
</dbReference>
<dbReference type="GO" id="GO:0018738">
    <property type="term" value="F:S-formylglutathione hydrolase activity"/>
    <property type="evidence" value="ECO:0007669"/>
    <property type="project" value="UniProtKB-UniRule"/>
</dbReference>
<evidence type="ECO:0000256" key="7">
    <source>
        <dbReference type="PIRSR" id="PIRSR614186-1"/>
    </source>
</evidence>
<dbReference type="RefSeq" id="WP_137331226.1">
    <property type="nucleotide sequence ID" value="NZ_CP040077.1"/>
</dbReference>
<dbReference type="Gene3D" id="3.40.50.1820">
    <property type="entry name" value="alpha/beta hydrolase"/>
    <property type="match status" value="1"/>
</dbReference>
<keyword evidence="4 8" id="KW-0378">Hydrolase</keyword>
<feature type="active site" description="Charge relay system" evidence="7">
    <location>
        <position position="260"/>
    </location>
</feature>
<dbReference type="EMBL" id="CP040077">
    <property type="protein sequence ID" value="QCP48385.1"/>
    <property type="molecule type" value="Genomic_DNA"/>
</dbReference>
<dbReference type="Pfam" id="PF00756">
    <property type="entry name" value="Esterase"/>
    <property type="match status" value="1"/>
</dbReference>
<evidence type="ECO:0000256" key="4">
    <source>
        <dbReference type="ARBA" id="ARBA00022801"/>
    </source>
</evidence>
<dbReference type="OrthoDB" id="9782200at2"/>
<dbReference type="NCBIfam" id="TIGR02821">
    <property type="entry name" value="fghA_ester_D"/>
    <property type="match status" value="1"/>
</dbReference>